<evidence type="ECO:0000313" key="3">
    <source>
        <dbReference type="Proteomes" id="UP000619486"/>
    </source>
</evidence>
<name>A0A918GXV3_9ACTN</name>
<proteinExistence type="predicted"/>
<dbReference type="Proteomes" id="UP000619486">
    <property type="component" value="Unassembled WGS sequence"/>
</dbReference>
<dbReference type="AlphaFoldDB" id="A0A918GXV3"/>
<dbReference type="EMBL" id="BMQQ01000002">
    <property type="protein sequence ID" value="GGT18764.1"/>
    <property type="molecule type" value="Genomic_DNA"/>
</dbReference>
<protein>
    <submittedName>
        <fullName evidence="2">Uncharacterized protein</fullName>
    </submittedName>
</protein>
<evidence type="ECO:0000313" key="2">
    <source>
        <dbReference type="EMBL" id="GGT18764.1"/>
    </source>
</evidence>
<organism evidence="2 3">
    <name type="scientific">Streptomyces purpureus</name>
    <dbReference type="NCBI Taxonomy" id="1951"/>
    <lineage>
        <taxon>Bacteria</taxon>
        <taxon>Bacillati</taxon>
        <taxon>Actinomycetota</taxon>
        <taxon>Actinomycetes</taxon>
        <taxon>Kitasatosporales</taxon>
        <taxon>Streptomycetaceae</taxon>
        <taxon>Streptomyces</taxon>
    </lineage>
</organism>
<gene>
    <name evidence="2" type="ORF">GCM10014713_09600</name>
</gene>
<comment type="caution">
    <text evidence="2">The sequence shown here is derived from an EMBL/GenBank/DDBJ whole genome shotgun (WGS) entry which is preliminary data.</text>
</comment>
<accession>A0A918GXV3</accession>
<dbReference type="SUPFAM" id="SSF89372">
    <property type="entry name" value="Fucose-specific lectin"/>
    <property type="match status" value="1"/>
</dbReference>
<feature type="region of interest" description="Disordered" evidence="1">
    <location>
        <begin position="1"/>
        <end position="36"/>
    </location>
</feature>
<reference evidence="2" key="2">
    <citation type="submission" date="2020-09" db="EMBL/GenBank/DDBJ databases">
        <authorList>
            <person name="Sun Q."/>
            <person name="Ohkuma M."/>
        </authorList>
    </citation>
    <scope>NUCLEOTIDE SEQUENCE</scope>
    <source>
        <strain evidence="2">JCM 3172</strain>
    </source>
</reference>
<evidence type="ECO:0000256" key="1">
    <source>
        <dbReference type="SAM" id="MobiDB-lite"/>
    </source>
</evidence>
<keyword evidence="3" id="KW-1185">Reference proteome</keyword>
<sequence length="382" mass="40451">MAVWSARKSQGRKSEPPPSSRSGRPEAGVPMDAPLPATTNWLLRGKDGRLTAYAPVEGGVLRWTETTPGGPEWAATFLPAHGLVPYLSITQSPEGYVYLTGLRRRPGADGQLNVDIVYGVQYQSGRPMRDWHALGTPYLTPRNRHHAANIGLPVSALDSAGALHIAIRNAGGGLCARSQAPTGRWLSKWADLKGSNVTGTVAATVNEDGNVDFYGPTGTTVLRWSQPKPGAEFARGEDQAAEVADGTFTAVRTGKESVTRFWRDAGTGEVRTWRPGTAPRTLGGASGTGPVSLLRTPVDGVDCVLLAQRDATGRPALTAYPAEREETGADWSLTGDVCVGVPALAIDARGRVVLAAIGTDGTLRVTRQKDESGLALDAWTRV</sequence>
<reference evidence="2" key="1">
    <citation type="journal article" date="2014" name="Int. J. Syst. Evol. Microbiol.">
        <title>Complete genome sequence of Corynebacterium casei LMG S-19264T (=DSM 44701T), isolated from a smear-ripened cheese.</title>
        <authorList>
            <consortium name="US DOE Joint Genome Institute (JGI-PGF)"/>
            <person name="Walter F."/>
            <person name="Albersmeier A."/>
            <person name="Kalinowski J."/>
            <person name="Ruckert C."/>
        </authorList>
    </citation>
    <scope>NUCLEOTIDE SEQUENCE</scope>
    <source>
        <strain evidence="2">JCM 3172</strain>
    </source>
</reference>